<gene>
    <name evidence="2" type="ORF">H6G83_23450</name>
</gene>
<dbReference type="InterPro" id="IPR022060">
    <property type="entry name" value="DUF3616"/>
</dbReference>
<sequence>MVDLQQLQKVTLTFTNSFQKHREDISAVLLTQNQHLWLGSDETTTIERLSLADSGKFTNHQQFRVAEFIDLPAPEDEEIDIEGLAYADNYLWFVGSHSYKRKNVKSDKTDEENISRLAKVASEGNRYVLGRIPLVNGQLYKSCPHPNNPNQQLIAAKLELTKQGNILMSALADDPHLGFFVEAAIPGKDNGFDVEGLAVYENKVFLGLRGPVLRGWAIILEIELEDSSSGLMKLGKIGEKKQGYKKYFVWLNGLGIRDLCVVDKDLLILAGPTMDLDGPVQIYRLENGVNLQENILNRPKLFQEIAYGDRNDHAEGITLFDDISGVPSILVVYDSPAKERLLGDDSVIADVFQLS</sequence>
<accession>A0ABR8DBK6</accession>
<evidence type="ECO:0000259" key="1">
    <source>
        <dbReference type="Pfam" id="PF12275"/>
    </source>
</evidence>
<dbReference type="RefSeq" id="WP_190476383.1">
    <property type="nucleotide sequence ID" value="NZ_JACJSG010000036.1"/>
</dbReference>
<reference evidence="2 3" key="1">
    <citation type="journal article" date="2020" name="ISME J.">
        <title>Comparative genomics reveals insights into cyanobacterial evolution and habitat adaptation.</title>
        <authorList>
            <person name="Chen M.Y."/>
            <person name="Teng W.K."/>
            <person name="Zhao L."/>
            <person name="Hu C.X."/>
            <person name="Zhou Y.K."/>
            <person name="Han B.P."/>
            <person name="Song L.R."/>
            <person name="Shu W.S."/>
        </authorList>
    </citation>
    <scope>NUCLEOTIDE SEQUENCE [LARGE SCALE GENOMIC DNA]</scope>
    <source>
        <strain evidence="2 3">FACHB-119</strain>
    </source>
</reference>
<name>A0ABR8DBK6_9NOST</name>
<comment type="caution">
    <text evidence="2">The sequence shown here is derived from an EMBL/GenBank/DDBJ whole genome shotgun (WGS) entry which is preliminary data.</text>
</comment>
<dbReference type="Pfam" id="PF12275">
    <property type="entry name" value="DUF3616"/>
    <property type="match status" value="1"/>
</dbReference>
<protein>
    <submittedName>
        <fullName evidence="2">DUF3616 domain-containing protein</fullName>
    </submittedName>
</protein>
<organism evidence="2 3">
    <name type="scientific">Anabaena azotica FACHB-119</name>
    <dbReference type="NCBI Taxonomy" id="947527"/>
    <lineage>
        <taxon>Bacteria</taxon>
        <taxon>Bacillati</taxon>
        <taxon>Cyanobacteriota</taxon>
        <taxon>Cyanophyceae</taxon>
        <taxon>Nostocales</taxon>
        <taxon>Nostocaceae</taxon>
        <taxon>Anabaena</taxon>
        <taxon>Anabaena azotica</taxon>
    </lineage>
</organism>
<evidence type="ECO:0000313" key="2">
    <source>
        <dbReference type="EMBL" id="MBD2503526.1"/>
    </source>
</evidence>
<dbReference type="EMBL" id="JACJSG010000036">
    <property type="protein sequence ID" value="MBD2503526.1"/>
    <property type="molecule type" value="Genomic_DNA"/>
</dbReference>
<keyword evidence="3" id="KW-1185">Reference proteome</keyword>
<proteinExistence type="predicted"/>
<dbReference type="Proteomes" id="UP000661112">
    <property type="component" value="Unassembled WGS sequence"/>
</dbReference>
<feature type="domain" description="DUF3616" evidence="1">
    <location>
        <begin position="24"/>
        <end position="350"/>
    </location>
</feature>
<evidence type="ECO:0000313" key="3">
    <source>
        <dbReference type="Proteomes" id="UP000661112"/>
    </source>
</evidence>